<evidence type="ECO:0000256" key="1">
    <source>
        <dbReference type="ARBA" id="ARBA00010928"/>
    </source>
</evidence>
<dbReference type="SUPFAM" id="SSF55347">
    <property type="entry name" value="Glyceraldehyde-3-phosphate dehydrogenase-like, C-terminal domain"/>
    <property type="match status" value="1"/>
</dbReference>
<dbReference type="Pfam" id="PF22725">
    <property type="entry name" value="GFO_IDH_MocA_C3"/>
    <property type="match status" value="1"/>
</dbReference>
<dbReference type="PANTHER" id="PTHR22604">
    <property type="entry name" value="OXIDOREDUCTASES"/>
    <property type="match status" value="1"/>
</dbReference>
<dbReference type="SUPFAM" id="SSF51735">
    <property type="entry name" value="NAD(P)-binding Rossmann-fold domains"/>
    <property type="match status" value="1"/>
</dbReference>
<dbReference type="InterPro" id="IPR036291">
    <property type="entry name" value="NAD(P)-bd_dom_sf"/>
</dbReference>
<comment type="caution">
    <text evidence="5">The sequence shown here is derived from an EMBL/GenBank/DDBJ whole genome shotgun (WGS) entry which is preliminary data.</text>
</comment>
<feature type="domain" description="Gfo/Idh/MocA-like oxidoreductase N-terminal" evidence="3">
    <location>
        <begin position="6"/>
        <end position="121"/>
    </location>
</feature>
<keyword evidence="6" id="KW-1185">Reference proteome</keyword>
<evidence type="ECO:0000259" key="3">
    <source>
        <dbReference type="Pfam" id="PF01408"/>
    </source>
</evidence>
<evidence type="ECO:0000313" key="6">
    <source>
        <dbReference type="Proteomes" id="UP000619260"/>
    </source>
</evidence>
<dbReference type="Pfam" id="PF01408">
    <property type="entry name" value="GFO_IDH_MocA"/>
    <property type="match status" value="1"/>
</dbReference>
<dbReference type="Proteomes" id="UP000619260">
    <property type="component" value="Unassembled WGS sequence"/>
</dbReference>
<dbReference type="InterPro" id="IPR055170">
    <property type="entry name" value="GFO_IDH_MocA-like_dom"/>
</dbReference>
<protein>
    <submittedName>
        <fullName evidence="5">Oxidoreductase</fullName>
    </submittedName>
</protein>
<dbReference type="RefSeq" id="WP_203902111.1">
    <property type="nucleotide sequence ID" value="NZ_BOPF01000021.1"/>
</dbReference>
<dbReference type="Gene3D" id="3.40.50.720">
    <property type="entry name" value="NAD(P)-binding Rossmann-like Domain"/>
    <property type="match status" value="1"/>
</dbReference>
<evidence type="ECO:0000259" key="4">
    <source>
        <dbReference type="Pfam" id="PF22725"/>
    </source>
</evidence>
<dbReference type="InterPro" id="IPR000683">
    <property type="entry name" value="Gfo/Idh/MocA-like_OxRdtase_N"/>
</dbReference>
<dbReference type="EMBL" id="BOPF01000021">
    <property type="protein sequence ID" value="GIJ48649.1"/>
    <property type="molecule type" value="Genomic_DNA"/>
</dbReference>
<evidence type="ECO:0000256" key="2">
    <source>
        <dbReference type="ARBA" id="ARBA00023002"/>
    </source>
</evidence>
<dbReference type="InterPro" id="IPR050984">
    <property type="entry name" value="Gfo/Idh/MocA_domain"/>
</dbReference>
<sequence>MSSTVKWGILATGGIAVQFVNDLRLLPDAEVVAVGSRTAESARRFADTHGIPRAHGSWQELAEDPEVDVIYVATPHSAHHEATLACLRAGKPALTEKPVTIDRAGASALIAEAGRAGVFFMEAMWTRCFPAVAKALELVADGAIGRVTGVHADFGFVGPDDPTHRLNAKELAGGALLDLGVYPITMAHLFLGAPDHVRAWADLGPTGVDRNTAIILGYESGALASLTCSFVGDTPRTAAVTGTAGRIEFARDFFMPRGLVLRRGDGEPETFDLPHEGNGYHFEAAEVQRCLRAGLLESPLVPHAETLAVMTTLDRVRAEIGLTYDA</sequence>
<proteinExistence type="inferred from homology"/>
<dbReference type="Gene3D" id="3.30.360.10">
    <property type="entry name" value="Dihydrodipicolinate Reductase, domain 2"/>
    <property type="match status" value="1"/>
</dbReference>
<keyword evidence="2" id="KW-0560">Oxidoreductase</keyword>
<evidence type="ECO:0000313" key="5">
    <source>
        <dbReference type="EMBL" id="GIJ48649.1"/>
    </source>
</evidence>
<dbReference type="PANTHER" id="PTHR22604:SF105">
    <property type="entry name" value="TRANS-1,2-DIHYDROBENZENE-1,2-DIOL DEHYDROGENASE"/>
    <property type="match status" value="1"/>
</dbReference>
<dbReference type="AlphaFoldDB" id="A0A8J3YN79"/>
<dbReference type="GO" id="GO:0016491">
    <property type="term" value="F:oxidoreductase activity"/>
    <property type="evidence" value="ECO:0007669"/>
    <property type="project" value="UniProtKB-KW"/>
</dbReference>
<name>A0A8J3YN79_9ACTN</name>
<feature type="domain" description="GFO/IDH/MocA-like oxidoreductase" evidence="4">
    <location>
        <begin position="133"/>
        <end position="248"/>
    </location>
</feature>
<reference evidence="5" key="1">
    <citation type="submission" date="2021-01" db="EMBL/GenBank/DDBJ databases">
        <title>Whole genome shotgun sequence of Virgisporangium aliadipatigenens NBRC 105644.</title>
        <authorList>
            <person name="Komaki H."/>
            <person name="Tamura T."/>
        </authorList>
    </citation>
    <scope>NUCLEOTIDE SEQUENCE</scope>
    <source>
        <strain evidence="5">NBRC 105644</strain>
    </source>
</reference>
<dbReference type="GO" id="GO:0000166">
    <property type="term" value="F:nucleotide binding"/>
    <property type="evidence" value="ECO:0007669"/>
    <property type="project" value="InterPro"/>
</dbReference>
<comment type="similarity">
    <text evidence="1">Belongs to the Gfo/Idh/MocA family.</text>
</comment>
<organism evidence="5 6">
    <name type="scientific">Virgisporangium aliadipatigenens</name>
    <dbReference type="NCBI Taxonomy" id="741659"/>
    <lineage>
        <taxon>Bacteria</taxon>
        <taxon>Bacillati</taxon>
        <taxon>Actinomycetota</taxon>
        <taxon>Actinomycetes</taxon>
        <taxon>Micromonosporales</taxon>
        <taxon>Micromonosporaceae</taxon>
        <taxon>Virgisporangium</taxon>
    </lineage>
</organism>
<accession>A0A8J3YN79</accession>
<gene>
    <name evidence="5" type="ORF">Val02_55350</name>
</gene>